<comment type="catalytic activity">
    <reaction evidence="6">
        <text>hydrogencarbonate + H(+) = CO2 + H2O</text>
        <dbReference type="Rhea" id="RHEA:10748"/>
        <dbReference type="ChEBI" id="CHEBI:15377"/>
        <dbReference type="ChEBI" id="CHEBI:15378"/>
        <dbReference type="ChEBI" id="CHEBI:16526"/>
        <dbReference type="ChEBI" id="CHEBI:17544"/>
        <dbReference type="EC" id="4.2.1.1"/>
    </reaction>
</comment>
<keyword evidence="3" id="KW-0479">Metal-binding</keyword>
<dbReference type="Proteomes" id="UP000515908">
    <property type="component" value="Chromosome 12"/>
</dbReference>
<sequence>MCKTGKRQSPISFANVNPKDVITGNLSRLVFSPQCMFVKDHTTMRIQNTGMVINVTLDKDTAARGDISECTVRDPLDYDMVYHFHDIHFHFGHEHKFRTIKPDVEMHIKFFSDPTTGAERKSLYIAIMLQASSSINSTSVLSLRHMLRDGRLPPPHAQTTCTLTENLSIDSFLPSNENYLAYHGSQTMPPCEENVRWVVFTTPVIIATQGLNKLKEALTESMTSDFHRFGNARPPQPLGDRKIYRFVDTLSTSAPDPKTGELEDVWETAHNTSGTTKKRRSGKKSKTVKKTNTKVDALQRSVGEEEMIPAPTSSTVFRAQPGNGTNAPVPFNATADTGSPVLEENTTTTTTTSPVDTDVNASNESPTADDVSDEAGVESDDDEVEDLSDEADSEDETEDEGESDAEEDESDSLDDEAESTNDNDEETDDQESEDESEDNNDENENENEDNTDEKVGEPDENQKRYSGDNNPRKKDDRRQKDETTKPPSDPKKKKGSKGYDGKKSHVFDSKPGDENSTLPNKFYQVKEQTISYVKENPYRSGGVAAALLLLLCTLLKICCSSPKPAFVVGANPEELQPLNTVQRPQYGTR</sequence>
<dbReference type="OrthoDB" id="429145at2759"/>
<feature type="compositionally biased region" description="Basic and acidic residues" evidence="7">
    <location>
        <begin position="452"/>
        <end position="490"/>
    </location>
</feature>
<dbReference type="GO" id="GO:0004089">
    <property type="term" value="F:carbonate dehydratase activity"/>
    <property type="evidence" value="ECO:0007669"/>
    <property type="project" value="UniProtKB-EC"/>
</dbReference>
<organism evidence="9 10">
    <name type="scientific">Angomonas deanei</name>
    <dbReference type="NCBI Taxonomy" id="59799"/>
    <lineage>
        <taxon>Eukaryota</taxon>
        <taxon>Discoba</taxon>
        <taxon>Euglenozoa</taxon>
        <taxon>Kinetoplastea</taxon>
        <taxon>Metakinetoplastina</taxon>
        <taxon>Trypanosomatida</taxon>
        <taxon>Trypanosomatidae</taxon>
        <taxon>Strigomonadinae</taxon>
        <taxon>Angomonas</taxon>
    </lineage>
</organism>
<dbReference type="Gene3D" id="3.10.200.10">
    <property type="entry name" value="Alpha carbonic anhydrase"/>
    <property type="match status" value="1"/>
</dbReference>
<dbReference type="PANTHER" id="PTHR18952:SF265">
    <property type="entry name" value="CARBONIC ANHYDRASE"/>
    <property type="match status" value="1"/>
</dbReference>
<feature type="compositionally biased region" description="Basic and acidic residues" evidence="7">
    <location>
        <begin position="497"/>
        <end position="513"/>
    </location>
</feature>
<feature type="compositionally biased region" description="Polar residues" evidence="7">
    <location>
        <begin position="311"/>
        <end position="326"/>
    </location>
</feature>
<dbReference type="GO" id="GO:0008270">
    <property type="term" value="F:zinc ion binding"/>
    <property type="evidence" value="ECO:0007669"/>
    <property type="project" value="InterPro"/>
</dbReference>
<evidence type="ECO:0000256" key="3">
    <source>
        <dbReference type="ARBA" id="ARBA00022723"/>
    </source>
</evidence>
<gene>
    <name evidence="9" type="ORF">ADEAN_000651500</name>
</gene>
<reference evidence="9 10" key="1">
    <citation type="submission" date="2020-08" db="EMBL/GenBank/DDBJ databases">
        <authorList>
            <person name="Newling K."/>
            <person name="Davey J."/>
            <person name="Forrester S."/>
        </authorList>
    </citation>
    <scope>NUCLEOTIDE SEQUENCE [LARGE SCALE GENOMIC DNA]</scope>
    <source>
        <strain evidence="10">Crithidia deanei Carvalho (ATCC PRA-265)</strain>
    </source>
</reference>
<keyword evidence="5" id="KW-0456">Lyase</keyword>
<evidence type="ECO:0000256" key="2">
    <source>
        <dbReference type="ARBA" id="ARBA00012925"/>
    </source>
</evidence>
<feature type="compositionally biased region" description="Polar residues" evidence="7">
    <location>
        <begin position="353"/>
        <end position="366"/>
    </location>
</feature>
<name>A0A7G2CL99_9TRYP</name>
<evidence type="ECO:0000256" key="5">
    <source>
        <dbReference type="ARBA" id="ARBA00023239"/>
    </source>
</evidence>
<evidence type="ECO:0000313" key="10">
    <source>
        <dbReference type="Proteomes" id="UP000515908"/>
    </source>
</evidence>
<dbReference type="Pfam" id="PF00194">
    <property type="entry name" value="Carb_anhydrase"/>
    <property type="match status" value="1"/>
</dbReference>
<accession>A0A7G2CL99</accession>
<dbReference type="AlphaFoldDB" id="A0A7G2CL99"/>
<dbReference type="EC" id="4.2.1.1" evidence="2"/>
<dbReference type="InterPro" id="IPR041891">
    <property type="entry name" value="Alpha_CA_prokaryot-like"/>
</dbReference>
<feature type="domain" description="Alpha-carbonic anhydrase" evidence="8">
    <location>
        <begin position="1"/>
        <end position="247"/>
    </location>
</feature>
<evidence type="ECO:0000256" key="7">
    <source>
        <dbReference type="SAM" id="MobiDB-lite"/>
    </source>
</evidence>
<evidence type="ECO:0000256" key="1">
    <source>
        <dbReference type="ARBA" id="ARBA00010718"/>
    </source>
</evidence>
<dbReference type="InterPro" id="IPR036398">
    <property type="entry name" value="CA_dom_sf"/>
</dbReference>
<feature type="compositionally biased region" description="Basic residues" evidence="7">
    <location>
        <begin position="276"/>
        <end position="292"/>
    </location>
</feature>
<comment type="similarity">
    <text evidence="1">Belongs to the alpha-carbonic anhydrase family.</text>
</comment>
<keyword evidence="4" id="KW-0862">Zinc</keyword>
<dbReference type="InterPro" id="IPR023561">
    <property type="entry name" value="Carbonic_anhydrase_a-class"/>
</dbReference>
<evidence type="ECO:0000313" key="9">
    <source>
        <dbReference type="EMBL" id="CAD2219022.1"/>
    </source>
</evidence>
<dbReference type="CDD" id="cd03124">
    <property type="entry name" value="alpha_CA_prokaryotic_like"/>
    <property type="match status" value="1"/>
</dbReference>
<dbReference type="PANTHER" id="PTHR18952">
    <property type="entry name" value="CARBONIC ANHYDRASE"/>
    <property type="match status" value="1"/>
</dbReference>
<dbReference type="PROSITE" id="PS51144">
    <property type="entry name" value="ALPHA_CA_2"/>
    <property type="match status" value="1"/>
</dbReference>
<dbReference type="InterPro" id="IPR001148">
    <property type="entry name" value="CA_dom"/>
</dbReference>
<dbReference type="EMBL" id="LR877156">
    <property type="protein sequence ID" value="CAD2219022.1"/>
    <property type="molecule type" value="Genomic_DNA"/>
</dbReference>
<protein>
    <recommendedName>
        <fullName evidence="2">carbonic anhydrase</fullName>
        <ecNumber evidence="2">4.2.1.1</ecNumber>
    </recommendedName>
</protein>
<evidence type="ECO:0000256" key="6">
    <source>
        <dbReference type="ARBA" id="ARBA00048348"/>
    </source>
</evidence>
<dbReference type="VEuPathDB" id="TriTrypDB:ADEAN_000651500"/>
<dbReference type="SUPFAM" id="SSF51069">
    <property type="entry name" value="Carbonic anhydrase"/>
    <property type="match status" value="1"/>
</dbReference>
<feature type="compositionally biased region" description="Acidic residues" evidence="7">
    <location>
        <begin position="370"/>
        <end position="451"/>
    </location>
</feature>
<dbReference type="SMART" id="SM01057">
    <property type="entry name" value="Carb_anhydrase"/>
    <property type="match status" value="1"/>
</dbReference>
<keyword evidence="10" id="KW-1185">Reference proteome</keyword>
<proteinExistence type="inferred from homology"/>
<evidence type="ECO:0000256" key="4">
    <source>
        <dbReference type="ARBA" id="ARBA00022833"/>
    </source>
</evidence>
<evidence type="ECO:0000259" key="8">
    <source>
        <dbReference type="PROSITE" id="PS51144"/>
    </source>
</evidence>
<feature type="region of interest" description="Disordered" evidence="7">
    <location>
        <begin position="251"/>
        <end position="519"/>
    </location>
</feature>